<sequence>LESFELCCLVETFPSRHDSYEEFQETLKYAYLYAKSVTLVNTHWKETNAVMLKNRRMGISQTGIIEAFVKHGRRNMLEWSDNGYKYLKKIDEVYSDWLCIPKSIKLTTVKPSGTVSLLPGVTPGIHYPHSEYYIRRVRISKNSDLIEPIRAAGYYFEDDSYSDNSYVIEFPIHEEYFDRSKNDVSIWEQAENAAAYQKYWSDNQVSITITFKPELEANQIKHVLECYEDKLKSVSFLPIKEHGYKQAPYEEISKEKYEELISKTKPFTLEKT</sequence>
<dbReference type="EMBL" id="BARS01021293">
    <property type="protein sequence ID" value="GAG01968.1"/>
    <property type="molecule type" value="Genomic_DNA"/>
</dbReference>
<dbReference type="GO" id="GO:0031419">
    <property type="term" value="F:cobalamin binding"/>
    <property type="evidence" value="ECO:0007669"/>
    <property type="project" value="UniProtKB-KW"/>
</dbReference>
<evidence type="ECO:0000256" key="4">
    <source>
        <dbReference type="ARBA" id="ARBA00023285"/>
    </source>
</evidence>
<keyword evidence="2" id="KW-0846">Cobalamin</keyword>
<evidence type="ECO:0000256" key="3">
    <source>
        <dbReference type="ARBA" id="ARBA00023002"/>
    </source>
</evidence>
<evidence type="ECO:0000256" key="1">
    <source>
        <dbReference type="ARBA" id="ARBA00001922"/>
    </source>
</evidence>
<comment type="caution">
    <text evidence="5">The sequence shown here is derived from an EMBL/GenBank/DDBJ whole genome shotgun (WGS) entry which is preliminary data.</text>
</comment>
<reference evidence="5" key="1">
    <citation type="journal article" date="2014" name="Front. Microbiol.">
        <title>High frequency of phylogenetically diverse reductive dehalogenase-homologous genes in deep subseafloor sedimentary metagenomes.</title>
        <authorList>
            <person name="Kawai M."/>
            <person name="Futagami T."/>
            <person name="Toyoda A."/>
            <person name="Takaki Y."/>
            <person name="Nishi S."/>
            <person name="Hori S."/>
            <person name="Arai W."/>
            <person name="Tsubouchi T."/>
            <person name="Morono Y."/>
            <person name="Uchiyama I."/>
            <person name="Ito T."/>
            <person name="Fujiyama A."/>
            <person name="Inagaki F."/>
            <person name="Takami H."/>
        </authorList>
    </citation>
    <scope>NUCLEOTIDE SEQUENCE</scope>
    <source>
        <strain evidence="5">Expedition CK06-06</strain>
    </source>
</reference>
<evidence type="ECO:0000313" key="5">
    <source>
        <dbReference type="EMBL" id="GAG01968.1"/>
    </source>
</evidence>
<dbReference type="AlphaFoldDB" id="X0UNW0"/>
<name>X0UNW0_9ZZZZ</name>
<organism evidence="5">
    <name type="scientific">marine sediment metagenome</name>
    <dbReference type="NCBI Taxonomy" id="412755"/>
    <lineage>
        <taxon>unclassified sequences</taxon>
        <taxon>metagenomes</taxon>
        <taxon>ecological metagenomes</taxon>
    </lineage>
</organism>
<proteinExistence type="predicted"/>
<dbReference type="SUPFAM" id="SSF51998">
    <property type="entry name" value="PFL-like glycyl radical enzymes"/>
    <property type="match status" value="1"/>
</dbReference>
<dbReference type="PANTHER" id="PTHR43371:SF1">
    <property type="entry name" value="RIBONUCLEOSIDE-DIPHOSPHATE REDUCTASE"/>
    <property type="match status" value="1"/>
</dbReference>
<gene>
    <name evidence="5" type="ORF">S01H1_34223</name>
</gene>
<keyword evidence="4" id="KW-0170">Cobalt</keyword>
<protein>
    <submittedName>
        <fullName evidence="5">Uncharacterized protein</fullName>
    </submittedName>
</protein>
<dbReference type="Gene3D" id="3.20.70.20">
    <property type="match status" value="2"/>
</dbReference>
<dbReference type="PANTHER" id="PTHR43371">
    <property type="entry name" value="VITAMIN B12-DEPENDENT RIBONUCLEOTIDE REDUCTASE"/>
    <property type="match status" value="1"/>
</dbReference>
<accession>X0UNW0</accession>
<feature type="non-terminal residue" evidence="5">
    <location>
        <position position="272"/>
    </location>
</feature>
<comment type="cofactor">
    <cofactor evidence="1">
        <name>adenosylcob(III)alamin</name>
        <dbReference type="ChEBI" id="CHEBI:18408"/>
    </cofactor>
</comment>
<feature type="non-terminal residue" evidence="5">
    <location>
        <position position="1"/>
    </location>
</feature>
<dbReference type="InterPro" id="IPR050862">
    <property type="entry name" value="RdRp_reductase_class-2"/>
</dbReference>
<evidence type="ECO:0000256" key="2">
    <source>
        <dbReference type="ARBA" id="ARBA00022628"/>
    </source>
</evidence>
<keyword evidence="3" id="KW-0560">Oxidoreductase</keyword>
<dbReference type="GO" id="GO:0004748">
    <property type="term" value="F:ribonucleoside-diphosphate reductase activity, thioredoxin disulfide as acceptor"/>
    <property type="evidence" value="ECO:0007669"/>
    <property type="project" value="TreeGrafter"/>
</dbReference>